<keyword evidence="2" id="KW-1185">Reference proteome</keyword>
<dbReference type="Proteomes" id="UP000078348">
    <property type="component" value="Unassembled WGS sequence"/>
</dbReference>
<sequence length="491" mass="55395">MNNQSTFLPPGVKSCFIINRQLSLSDENAKDEDLSDKILYYIPSDTSLSEQVRDANIVEALIEFTNSYHYCKWEEDTWFVIALEKDAFLDRNGRQCRVSFSANTVSTVMKGLHDLYVSFLDPIEPLLYKKNADGVVIAKEVVSQKLKLRKLKYTEDCIRNGEMKNPGNDEERINAITALQESLRQLDAISPLEEVRDRLNTTLRRYLASLNWQHLHCLCALDGFIPFATDPATSCDIHTLMSQISVRFPAVRFSCFLFNDFFLWSDLSVGNQVVLRNYLRVSQSSDVGGNSQFLTDVQLEAETGARTPYRLMRYRVGGVSVVLVLAAGFGQETAEFATFLSAFREEFGEKCRALSQALGARGKMNLGGSRRDLLFFCYNEVTRALTTNLNLNSEVRTAHLMMPMTPAAMVMALPTCNVVPMNAVYEKLKDATGFVESAEKVSDVDWVYGCKQNGHILFVLLSTSAKASMEDFIRTVHKIVNEQFGYVFTLI</sequence>
<organism evidence="1 2">
    <name type="scientific">Blastocystis sp. subtype 1 (strain ATCC 50177 / NandII)</name>
    <dbReference type="NCBI Taxonomy" id="478820"/>
    <lineage>
        <taxon>Eukaryota</taxon>
        <taxon>Sar</taxon>
        <taxon>Stramenopiles</taxon>
        <taxon>Bigyra</taxon>
        <taxon>Opalozoa</taxon>
        <taxon>Opalinata</taxon>
        <taxon>Blastocystidae</taxon>
        <taxon>Blastocystis</taxon>
    </lineage>
</organism>
<protein>
    <submittedName>
        <fullName evidence="1">Uncharacterized protein</fullName>
    </submittedName>
</protein>
<evidence type="ECO:0000313" key="2">
    <source>
        <dbReference type="Proteomes" id="UP000078348"/>
    </source>
</evidence>
<dbReference type="OrthoDB" id="240546at2759"/>
<dbReference type="GO" id="GO:0016192">
    <property type="term" value="P:vesicle-mediated transport"/>
    <property type="evidence" value="ECO:0007669"/>
    <property type="project" value="InterPro"/>
</dbReference>
<dbReference type="PANTHER" id="PTHR13056:SF0">
    <property type="entry name" value="VACUOLAR FUSION PROTEIN CCZ1 HOMOLOG-RELATED"/>
    <property type="match status" value="1"/>
</dbReference>
<dbReference type="STRING" id="478820.A0A196SDI1"/>
<evidence type="ECO:0000313" key="1">
    <source>
        <dbReference type="EMBL" id="OAO15110.1"/>
    </source>
</evidence>
<dbReference type="InterPro" id="IPR013176">
    <property type="entry name" value="Ccz1"/>
</dbReference>
<dbReference type="GO" id="GO:0035658">
    <property type="term" value="C:Mon1-Ccz1 complex"/>
    <property type="evidence" value="ECO:0007669"/>
    <property type="project" value="InterPro"/>
</dbReference>
<name>A0A196SDI1_BLAHN</name>
<gene>
    <name evidence="1" type="ORF">AV274_3200</name>
</gene>
<dbReference type="AlphaFoldDB" id="A0A196SDI1"/>
<proteinExistence type="predicted"/>
<dbReference type="PANTHER" id="PTHR13056">
    <property type="entry name" value="VACUOLAR FUSION PROTEIN CCZ1 HOMOLOG-RELATED"/>
    <property type="match status" value="1"/>
</dbReference>
<dbReference type="EMBL" id="LXWW01000174">
    <property type="protein sequence ID" value="OAO15110.1"/>
    <property type="molecule type" value="Genomic_DNA"/>
</dbReference>
<accession>A0A196SDI1</accession>
<reference evidence="1 2" key="1">
    <citation type="submission" date="2016-05" db="EMBL/GenBank/DDBJ databases">
        <title>Nuclear genome of Blastocystis sp. subtype 1 NandII.</title>
        <authorList>
            <person name="Gentekaki E."/>
            <person name="Curtis B."/>
            <person name="Stairs C."/>
            <person name="Eme L."/>
            <person name="Herman E."/>
            <person name="Klimes V."/>
            <person name="Arias M.C."/>
            <person name="Elias M."/>
            <person name="Hilliou F."/>
            <person name="Klute M."/>
            <person name="Malik S.-B."/>
            <person name="Pightling A."/>
            <person name="Rachubinski R."/>
            <person name="Salas D."/>
            <person name="Schlacht A."/>
            <person name="Suga H."/>
            <person name="Archibald J."/>
            <person name="Ball S.G."/>
            <person name="Clark G."/>
            <person name="Dacks J."/>
            <person name="Van Der Giezen M."/>
            <person name="Tsaousis A."/>
            <person name="Roger A."/>
        </authorList>
    </citation>
    <scope>NUCLEOTIDE SEQUENCE [LARGE SCALE GENOMIC DNA]</scope>
    <source>
        <strain evidence="2">ATCC 50177 / NandII</strain>
    </source>
</reference>
<comment type="caution">
    <text evidence="1">The sequence shown here is derived from an EMBL/GenBank/DDBJ whole genome shotgun (WGS) entry which is preliminary data.</text>
</comment>